<dbReference type="OrthoDB" id="9810847at2"/>
<evidence type="ECO:0000256" key="1">
    <source>
        <dbReference type="SAM" id="Phobius"/>
    </source>
</evidence>
<evidence type="ECO:0000313" key="2">
    <source>
        <dbReference type="EMBL" id="RBP98341.1"/>
    </source>
</evidence>
<keyword evidence="3" id="KW-1185">Reference proteome</keyword>
<feature type="transmembrane region" description="Helical" evidence="1">
    <location>
        <begin position="63"/>
        <end position="88"/>
    </location>
</feature>
<keyword evidence="1" id="KW-0472">Membrane</keyword>
<sequence length="123" mass="12937">MTRFLSSWLILTISAGAMVFLLPESAMSAVGSPKILGVAAFALFMALINASIKPLARLLALPFTILSLGLVALIINWLCMSLASWLSISFFGVGVLVHGFLWSVIGSIIMSVVGAIITAIIGE</sequence>
<evidence type="ECO:0000313" key="3">
    <source>
        <dbReference type="Proteomes" id="UP000252530"/>
    </source>
</evidence>
<reference evidence="2 3" key="1">
    <citation type="submission" date="2017-10" db="EMBL/GenBank/DDBJ databases">
        <title>Bifidobacterium xylocopum sp. nov. and Bifidobacterium aemilianum sp. nov., from the carpenter bee (Xylocopa violacea) digestive tract.</title>
        <authorList>
            <person name="Alberoni D."/>
            <person name="Baffoni L."/>
            <person name="Di Gioia D."/>
            <person name="Gaggia F."/>
            <person name="Biavati B."/>
        </authorList>
    </citation>
    <scope>NUCLEOTIDE SEQUENCE [LARGE SCALE GENOMIC DNA]</scope>
    <source>
        <strain evidence="2 3">XV10</strain>
    </source>
</reference>
<dbReference type="InterPro" id="IPR007165">
    <property type="entry name" value="Phage_holin_4_2"/>
</dbReference>
<feature type="transmembrane region" description="Helical" evidence="1">
    <location>
        <begin position="100"/>
        <end position="121"/>
    </location>
</feature>
<dbReference type="PANTHER" id="PTHR37309:SF1">
    <property type="entry name" value="SLR0284 PROTEIN"/>
    <property type="match status" value="1"/>
</dbReference>
<dbReference type="Proteomes" id="UP000252530">
    <property type="component" value="Unassembled WGS sequence"/>
</dbReference>
<keyword evidence="1" id="KW-1133">Transmembrane helix</keyword>
<dbReference type="Pfam" id="PF04020">
    <property type="entry name" value="Phage_holin_4_2"/>
    <property type="match status" value="1"/>
</dbReference>
<dbReference type="RefSeq" id="WP_113859318.1">
    <property type="nucleotide sequence ID" value="NZ_PDCG01000001.1"/>
</dbReference>
<gene>
    <name evidence="2" type="ORF">CRD60_00190</name>
</gene>
<dbReference type="EMBL" id="PDCG01000001">
    <property type="protein sequence ID" value="RBP98341.1"/>
    <property type="molecule type" value="Genomic_DNA"/>
</dbReference>
<name>A0A366KCF3_9BIFI</name>
<accession>A0A366KCF3</accession>
<organism evidence="2 3">
    <name type="scientific">Bifidobacterium aemilianum</name>
    <dbReference type="NCBI Taxonomy" id="2493120"/>
    <lineage>
        <taxon>Bacteria</taxon>
        <taxon>Bacillati</taxon>
        <taxon>Actinomycetota</taxon>
        <taxon>Actinomycetes</taxon>
        <taxon>Bifidobacteriales</taxon>
        <taxon>Bifidobacteriaceae</taxon>
        <taxon>Bifidobacterium</taxon>
    </lineage>
</organism>
<proteinExistence type="predicted"/>
<evidence type="ECO:0008006" key="4">
    <source>
        <dbReference type="Google" id="ProtNLM"/>
    </source>
</evidence>
<protein>
    <recommendedName>
        <fullName evidence="4">Phage holin family protein</fullName>
    </recommendedName>
</protein>
<dbReference type="AlphaFoldDB" id="A0A366KCF3"/>
<feature type="transmembrane region" description="Helical" evidence="1">
    <location>
        <begin position="38"/>
        <end position="56"/>
    </location>
</feature>
<dbReference type="PANTHER" id="PTHR37309">
    <property type="entry name" value="SLR0284 PROTEIN"/>
    <property type="match status" value="1"/>
</dbReference>
<keyword evidence="1" id="KW-0812">Transmembrane</keyword>
<comment type="caution">
    <text evidence="2">The sequence shown here is derived from an EMBL/GenBank/DDBJ whole genome shotgun (WGS) entry which is preliminary data.</text>
</comment>